<comment type="caution">
    <text evidence="2">The sequence shown here is derived from an EMBL/GenBank/DDBJ whole genome shotgun (WGS) entry which is preliminary data.</text>
</comment>
<reference evidence="2" key="1">
    <citation type="submission" date="2020-05" db="EMBL/GenBank/DDBJ databases">
        <title>Mycena genomes resolve the evolution of fungal bioluminescence.</title>
        <authorList>
            <person name="Tsai I.J."/>
        </authorList>
    </citation>
    <scope>NUCLEOTIDE SEQUENCE</scope>
    <source>
        <strain evidence="2">171206Taipei</strain>
    </source>
</reference>
<dbReference type="RefSeq" id="XP_037218316.1">
    <property type="nucleotide sequence ID" value="XM_037365074.1"/>
</dbReference>
<feature type="chain" id="PRO_5034712770" evidence="1">
    <location>
        <begin position="20"/>
        <end position="167"/>
    </location>
</feature>
<dbReference type="OrthoDB" id="3944184at2759"/>
<feature type="signal peptide" evidence="1">
    <location>
        <begin position="1"/>
        <end position="19"/>
    </location>
</feature>
<protein>
    <submittedName>
        <fullName evidence="2">Uncharacterized protein</fullName>
    </submittedName>
</protein>
<dbReference type="AlphaFoldDB" id="A0A8H6SH92"/>
<accession>A0A8H6SH92</accession>
<sequence length="167" mass="17400">MRLSTLTLTALALAVCAVATPAPNARQQTKGQIVQPANGAVIAPGAAFPFEYTTMADYGVSSYNYTVYLFTSPPASFSQSPDFAEGVFLGRFAEANYPGNPAPPNPPPATLTMPDFAKSPGGFGAGASGENRKFVLLVMEEYATGEGALGLRLALAMNSVVYNGTKH</sequence>
<keyword evidence="1" id="KW-0732">Signal</keyword>
<name>A0A8H6SH92_9AGAR</name>
<evidence type="ECO:0000256" key="1">
    <source>
        <dbReference type="SAM" id="SignalP"/>
    </source>
</evidence>
<proteinExistence type="predicted"/>
<dbReference type="GeneID" id="59347590"/>
<dbReference type="Proteomes" id="UP000636479">
    <property type="component" value="Unassembled WGS sequence"/>
</dbReference>
<dbReference type="EMBL" id="JACAZF010000007">
    <property type="protein sequence ID" value="KAF7298928.1"/>
    <property type="molecule type" value="Genomic_DNA"/>
</dbReference>
<keyword evidence="3" id="KW-1185">Reference proteome</keyword>
<evidence type="ECO:0000313" key="2">
    <source>
        <dbReference type="EMBL" id="KAF7298928.1"/>
    </source>
</evidence>
<evidence type="ECO:0000313" key="3">
    <source>
        <dbReference type="Proteomes" id="UP000636479"/>
    </source>
</evidence>
<organism evidence="2 3">
    <name type="scientific">Mycena indigotica</name>
    <dbReference type="NCBI Taxonomy" id="2126181"/>
    <lineage>
        <taxon>Eukaryota</taxon>
        <taxon>Fungi</taxon>
        <taxon>Dikarya</taxon>
        <taxon>Basidiomycota</taxon>
        <taxon>Agaricomycotina</taxon>
        <taxon>Agaricomycetes</taxon>
        <taxon>Agaricomycetidae</taxon>
        <taxon>Agaricales</taxon>
        <taxon>Marasmiineae</taxon>
        <taxon>Mycenaceae</taxon>
        <taxon>Mycena</taxon>
    </lineage>
</organism>
<gene>
    <name evidence="2" type="ORF">MIND_00840800</name>
</gene>